<evidence type="ECO:0000256" key="14">
    <source>
        <dbReference type="PIRSR" id="PIRSR618044-2"/>
    </source>
</evidence>
<dbReference type="GO" id="GO:0009252">
    <property type="term" value="P:peptidoglycan biosynthetic process"/>
    <property type="evidence" value="ECO:0007669"/>
    <property type="project" value="UniProtKB-UniPathway"/>
</dbReference>
<dbReference type="GO" id="GO:0006508">
    <property type="term" value="P:proteolysis"/>
    <property type="evidence" value="ECO:0007669"/>
    <property type="project" value="UniProtKB-KW"/>
</dbReference>
<feature type="compositionally biased region" description="Basic and acidic residues" evidence="16">
    <location>
        <begin position="66"/>
        <end position="81"/>
    </location>
</feature>
<keyword evidence="19" id="KW-1185">Reference proteome</keyword>
<keyword evidence="6" id="KW-0645">Protease</keyword>
<feature type="region of interest" description="Disordered" evidence="16">
    <location>
        <begin position="44"/>
        <end position="81"/>
    </location>
</feature>
<dbReference type="PRINTS" id="PR00725">
    <property type="entry name" value="DADACBPTASE1"/>
</dbReference>
<feature type="binding site" evidence="14">
    <location>
        <position position="278"/>
    </location>
    <ligand>
        <name>substrate</name>
    </ligand>
</feature>
<evidence type="ECO:0000256" key="5">
    <source>
        <dbReference type="ARBA" id="ARBA00022645"/>
    </source>
</evidence>
<organism evidence="18 19">
    <name type="scientific">Anaerocolumna jejuensis DSM 15929</name>
    <dbReference type="NCBI Taxonomy" id="1121322"/>
    <lineage>
        <taxon>Bacteria</taxon>
        <taxon>Bacillati</taxon>
        <taxon>Bacillota</taxon>
        <taxon>Clostridia</taxon>
        <taxon>Lachnospirales</taxon>
        <taxon>Lachnospiraceae</taxon>
        <taxon>Anaerocolumna</taxon>
    </lineage>
</organism>
<name>A0A1M6JTY1_9FIRM</name>
<keyword evidence="8" id="KW-0378">Hydrolase</keyword>
<comment type="similarity">
    <text evidence="3 15">Belongs to the peptidase S11 family.</text>
</comment>
<evidence type="ECO:0000256" key="15">
    <source>
        <dbReference type="RuleBase" id="RU004016"/>
    </source>
</evidence>
<evidence type="ECO:0000256" key="8">
    <source>
        <dbReference type="ARBA" id="ARBA00022801"/>
    </source>
</evidence>
<dbReference type="RefSeq" id="WP_242962316.1">
    <property type="nucleotide sequence ID" value="NZ_FRAC01000006.1"/>
</dbReference>
<keyword evidence="9" id="KW-0133">Cell shape</keyword>
<keyword evidence="5 18" id="KW-0121">Carboxypeptidase</keyword>
<dbReference type="PANTHER" id="PTHR21581">
    <property type="entry name" value="D-ALANYL-D-ALANINE CARBOXYPEPTIDASE"/>
    <property type="match status" value="1"/>
</dbReference>
<dbReference type="UniPathway" id="UPA00219"/>
<comment type="function">
    <text evidence="1">Removes C-terminal D-alanyl residues from sugar-peptide cell wall precursors.</text>
</comment>
<evidence type="ECO:0000256" key="6">
    <source>
        <dbReference type="ARBA" id="ARBA00022670"/>
    </source>
</evidence>
<dbReference type="GO" id="GO:0071555">
    <property type="term" value="P:cell wall organization"/>
    <property type="evidence" value="ECO:0007669"/>
    <property type="project" value="UniProtKB-KW"/>
</dbReference>
<dbReference type="Pfam" id="PF07943">
    <property type="entry name" value="PBP5_C"/>
    <property type="match status" value="1"/>
</dbReference>
<dbReference type="Proteomes" id="UP000184386">
    <property type="component" value="Unassembled WGS sequence"/>
</dbReference>
<dbReference type="STRING" id="1121322.SAMN02745136_00203"/>
<dbReference type="InterPro" id="IPR018044">
    <property type="entry name" value="Peptidase_S11"/>
</dbReference>
<feature type="active site" description="Proton acceptor" evidence="13">
    <location>
        <position position="119"/>
    </location>
</feature>
<evidence type="ECO:0000256" key="9">
    <source>
        <dbReference type="ARBA" id="ARBA00022960"/>
    </source>
</evidence>
<accession>A0A1M6JTY1</accession>
<dbReference type="InterPro" id="IPR012338">
    <property type="entry name" value="Beta-lactam/transpept-like"/>
</dbReference>
<dbReference type="Gene3D" id="2.60.410.10">
    <property type="entry name" value="D-Ala-D-Ala carboxypeptidase, C-terminal domain"/>
    <property type="match status" value="1"/>
</dbReference>
<gene>
    <name evidence="18" type="ORF">SAMN02745136_00203</name>
</gene>
<evidence type="ECO:0000313" key="18">
    <source>
        <dbReference type="EMBL" id="SHJ50119.1"/>
    </source>
</evidence>
<dbReference type="InterPro" id="IPR001967">
    <property type="entry name" value="Peptidase_S11_N"/>
</dbReference>
<feature type="active site" description="Acyl-ester intermediate" evidence="13">
    <location>
        <position position="116"/>
    </location>
</feature>
<dbReference type="Gene3D" id="3.40.710.10">
    <property type="entry name" value="DD-peptidase/beta-lactamase superfamily"/>
    <property type="match status" value="1"/>
</dbReference>
<dbReference type="SMART" id="SM00936">
    <property type="entry name" value="PBP5_C"/>
    <property type="match status" value="1"/>
</dbReference>
<dbReference type="Pfam" id="PF00768">
    <property type="entry name" value="Peptidase_S11"/>
    <property type="match status" value="1"/>
</dbReference>
<evidence type="ECO:0000259" key="17">
    <source>
        <dbReference type="SMART" id="SM00936"/>
    </source>
</evidence>
<proteinExistence type="inferred from homology"/>
<evidence type="ECO:0000256" key="1">
    <source>
        <dbReference type="ARBA" id="ARBA00003217"/>
    </source>
</evidence>
<feature type="active site" evidence="13">
    <location>
        <position position="171"/>
    </location>
</feature>
<keyword evidence="10" id="KW-0573">Peptidoglycan synthesis</keyword>
<evidence type="ECO:0000256" key="10">
    <source>
        <dbReference type="ARBA" id="ARBA00022984"/>
    </source>
</evidence>
<evidence type="ECO:0000256" key="16">
    <source>
        <dbReference type="SAM" id="MobiDB-lite"/>
    </source>
</evidence>
<sequence>MKNRLISIILSLIVLAVFSTVQYDAVLKRLTNDRLVTKELLMEKSTDGKDKTPQGDEQVPDQQDGSETKETKTKTEVSTEEIKKSSLSAKAAALVDASNGRVLYEKNGNEELPMASTTKIMTCIVALENANLDDVVTVSKYASSMPDVQLNMVAGEKFYLKDLLHSLMLESHNDTAVAIAEHVGGSVECFAMMMNAKAKELGCEHTNFVTPNGLDADGHYTTAVELSRIACYAIKNKEFLKLISTPSWQFTEITKGRSFTVNNKDRFLSLYDGAIGIKTGFTGKAGYCFVGAVQKDEKTFVSTVLGSGWPPHKTYKWADTKSLMDYGTKNYEMRQVFYSGKKFDPVAIIKGKEKYAYLYYEGDISLLMREGEKVHIEYTMPSLLKAPVMCDTEVGTAKYYIGDALIGKVPILTKNSVEKIDFTYCFQKIYEIWRHMN</sequence>
<evidence type="ECO:0000256" key="2">
    <source>
        <dbReference type="ARBA" id="ARBA00004752"/>
    </source>
</evidence>
<feature type="compositionally biased region" description="Basic and acidic residues" evidence="16">
    <location>
        <begin position="44"/>
        <end position="54"/>
    </location>
</feature>
<dbReference type="EMBL" id="FRAC01000006">
    <property type="protein sequence ID" value="SHJ50119.1"/>
    <property type="molecule type" value="Genomic_DNA"/>
</dbReference>
<dbReference type="GO" id="GO:0009002">
    <property type="term" value="F:serine-type D-Ala-D-Ala carboxypeptidase activity"/>
    <property type="evidence" value="ECO:0007669"/>
    <property type="project" value="UniProtKB-EC"/>
</dbReference>
<evidence type="ECO:0000256" key="12">
    <source>
        <dbReference type="ARBA" id="ARBA00034000"/>
    </source>
</evidence>
<evidence type="ECO:0000313" key="19">
    <source>
        <dbReference type="Proteomes" id="UP000184386"/>
    </source>
</evidence>
<comment type="catalytic activity">
    <reaction evidence="12">
        <text>Preferential cleavage: (Ac)2-L-Lys-D-Ala-|-D-Ala. Also transpeptidation of peptidyl-alanyl moieties that are N-acyl substituents of D-alanine.</text>
        <dbReference type="EC" id="3.4.16.4"/>
    </reaction>
</comment>
<evidence type="ECO:0000256" key="13">
    <source>
        <dbReference type="PIRSR" id="PIRSR618044-1"/>
    </source>
</evidence>
<evidence type="ECO:0000256" key="3">
    <source>
        <dbReference type="ARBA" id="ARBA00007164"/>
    </source>
</evidence>
<protein>
    <recommendedName>
        <fullName evidence="4">serine-type D-Ala-D-Ala carboxypeptidase</fullName>
        <ecNumber evidence="4">3.4.16.4</ecNumber>
    </recommendedName>
</protein>
<dbReference type="InterPro" id="IPR037167">
    <property type="entry name" value="Peptidase_S11_C_sf"/>
</dbReference>
<keyword evidence="7" id="KW-0732">Signal</keyword>
<dbReference type="SUPFAM" id="SSF56601">
    <property type="entry name" value="beta-lactamase/transpeptidase-like"/>
    <property type="match status" value="1"/>
</dbReference>
<dbReference type="SUPFAM" id="SSF69189">
    <property type="entry name" value="Penicillin-binding protein associated domain"/>
    <property type="match status" value="1"/>
</dbReference>
<dbReference type="GO" id="GO:0008360">
    <property type="term" value="P:regulation of cell shape"/>
    <property type="evidence" value="ECO:0007669"/>
    <property type="project" value="UniProtKB-KW"/>
</dbReference>
<dbReference type="PANTHER" id="PTHR21581:SF33">
    <property type="entry name" value="D-ALANYL-D-ALANINE CARBOXYPEPTIDASE DACB"/>
    <property type="match status" value="1"/>
</dbReference>
<dbReference type="InterPro" id="IPR015956">
    <property type="entry name" value="Peniciliin-bd_prot_C_sf"/>
</dbReference>
<dbReference type="EC" id="3.4.16.4" evidence="4"/>
<dbReference type="InterPro" id="IPR012907">
    <property type="entry name" value="Peptidase_S11_C"/>
</dbReference>
<reference evidence="18 19" key="1">
    <citation type="submission" date="2016-11" db="EMBL/GenBank/DDBJ databases">
        <authorList>
            <person name="Jaros S."/>
            <person name="Januszkiewicz K."/>
            <person name="Wedrychowicz H."/>
        </authorList>
    </citation>
    <scope>NUCLEOTIDE SEQUENCE [LARGE SCALE GENOMIC DNA]</scope>
    <source>
        <strain evidence="18 19">DSM 15929</strain>
    </source>
</reference>
<feature type="domain" description="Peptidase S11 D-Ala-D-Ala carboxypeptidase A C-terminal" evidence="17">
    <location>
        <begin position="331"/>
        <end position="419"/>
    </location>
</feature>
<keyword evidence="11" id="KW-0961">Cell wall biogenesis/degradation</keyword>
<comment type="pathway">
    <text evidence="2">Cell wall biogenesis; peptidoglycan biosynthesis.</text>
</comment>
<dbReference type="AlphaFoldDB" id="A0A1M6JTY1"/>
<evidence type="ECO:0000256" key="11">
    <source>
        <dbReference type="ARBA" id="ARBA00023316"/>
    </source>
</evidence>
<evidence type="ECO:0000256" key="7">
    <source>
        <dbReference type="ARBA" id="ARBA00022729"/>
    </source>
</evidence>
<evidence type="ECO:0000256" key="4">
    <source>
        <dbReference type="ARBA" id="ARBA00012448"/>
    </source>
</evidence>